<organism evidence="1 2">
    <name type="scientific">Nocardioides oceani</name>
    <dbReference type="NCBI Taxonomy" id="3058369"/>
    <lineage>
        <taxon>Bacteria</taxon>
        <taxon>Bacillati</taxon>
        <taxon>Actinomycetota</taxon>
        <taxon>Actinomycetes</taxon>
        <taxon>Propionibacteriales</taxon>
        <taxon>Nocardioidaceae</taxon>
        <taxon>Nocardioides</taxon>
    </lineage>
</organism>
<dbReference type="Proteomes" id="UP001168620">
    <property type="component" value="Unassembled WGS sequence"/>
</dbReference>
<dbReference type="Gene3D" id="3.30.530.20">
    <property type="match status" value="1"/>
</dbReference>
<protein>
    <submittedName>
        <fullName evidence="1">SRPBCC family protein</fullName>
    </submittedName>
</protein>
<comment type="caution">
    <text evidence="1">The sequence shown here is derived from an EMBL/GenBank/DDBJ whole genome shotgun (WGS) entry which is preliminary data.</text>
</comment>
<dbReference type="Pfam" id="PF10604">
    <property type="entry name" value="Polyketide_cyc2"/>
    <property type="match status" value="1"/>
</dbReference>
<name>A0ABT8FFN4_9ACTN</name>
<reference evidence="1" key="1">
    <citation type="submission" date="2023-06" db="EMBL/GenBank/DDBJ databases">
        <title>Draft genome sequence of Nocardioides sp. SOB77.</title>
        <authorList>
            <person name="Zhang G."/>
        </authorList>
    </citation>
    <scope>NUCLEOTIDE SEQUENCE</scope>
    <source>
        <strain evidence="1">SOB77</strain>
    </source>
</reference>
<dbReference type="InterPro" id="IPR019587">
    <property type="entry name" value="Polyketide_cyclase/dehydratase"/>
</dbReference>
<dbReference type="SUPFAM" id="SSF55961">
    <property type="entry name" value="Bet v1-like"/>
    <property type="match status" value="1"/>
</dbReference>
<dbReference type="EMBL" id="JAUHJQ010000003">
    <property type="protein sequence ID" value="MDN4173497.1"/>
    <property type="molecule type" value="Genomic_DNA"/>
</dbReference>
<evidence type="ECO:0000313" key="2">
    <source>
        <dbReference type="Proteomes" id="UP001168620"/>
    </source>
</evidence>
<dbReference type="RefSeq" id="WP_300952604.1">
    <property type="nucleotide sequence ID" value="NZ_JAUHJQ010000003.1"/>
</dbReference>
<keyword evidence="2" id="KW-1185">Reference proteome</keyword>
<sequence length="148" mass="15741">MSGTVRFEAPPAVVLDYLADPVNRAAWQSSLARVEDVVGPVGVGQTWTDVTVPGLRPRMRTTELVPGERWTETGTWRGFEADLTLEVAPAAGGGCVVSVAMDLRGRGLAGPLARALALVSPRAVRSDLRRAARLLGDGTGRARPLRDQ</sequence>
<proteinExistence type="predicted"/>
<dbReference type="InterPro" id="IPR023393">
    <property type="entry name" value="START-like_dom_sf"/>
</dbReference>
<evidence type="ECO:0000313" key="1">
    <source>
        <dbReference type="EMBL" id="MDN4173497.1"/>
    </source>
</evidence>
<gene>
    <name evidence="1" type="ORF">QWY28_11120</name>
</gene>
<accession>A0ABT8FFN4</accession>